<name>A0ACC4DM97_PURLI</name>
<reference evidence="1" key="1">
    <citation type="submission" date="2024-12" db="EMBL/GenBank/DDBJ databases">
        <title>Comparative genomics and development of molecular markers within Purpureocillium lilacinum and among Purpureocillium species.</title>
        <authorList>
            <person name="Yeh Z.-Y."/>
            <person name="Ni N.-T."/>
            <person name="Lo P.-H."/>
            <person name="Mushyakhwo K."/>
            <person name="Lin C.-F."/>
            <person name="Nai Y.-S."/>
        </authorList>
    </citation>
    <scope>NUCLEOTIDE SEQUENCE</scope>
    <source>
        <strain evidence="1">NCHU-NPUST-175</strain>
    </source>
</reference>
<dbReference type="EMBL" id="JBGNUJ010000007">
    <property type="protein sequence ID" value="KAL3957510.1"/>
    <property type="molecule type" value="Genomic_DNA"/>
</dbReference>
<evidence type="ECO:0000313" key="2">
    <source>
        <dbReference type="Proteomes" id="UP001638806"/>
    </source>
</evidence>
<sequence length="138" mass="14187">MATPISGAKARDVPPLSSCLSDCSAVYDNGDIECRPSQMNQGTETSVSSLIFTSLLATALAHSSESQACGAALRPGVPYGGHCSAVDEGDREANFCYLLACPCQGAGHGVPCQPDARPCSGSMRSCTWTMGDAYAQCG</sequence>
<protein>
    <submittedName>
        <fullName evidence="1">Uncharacterized protein</fullName>
    </submittedName>
</protein>
<comment type="caution">
    <text evidence="1">The sequence shown here is derived from an EMBL/GenBank/DDBJ whole genome shotgun (WGS) entry which is preliminary data.</text>
</comment>
<keyword evidence="2" id="KW-1185">Reference proteome</keyword>
<dbReference type="Proteomes" id="UP001638806">
    <property type="component" value="Unassembled WGS sequence"/>
</dbReference>
<evidence type="ECO:0000313" key="1">
    <source>
        <dbReference type="EMBL" id="KAL3957510.1"/>
    </source>
</evidence>
<gene>
    <name evidence="1" type="ORF">ACCO45_008088</name>
</gene>
<proteinExistence type="predicted"/>
<organism evidence="1 2">
    <name type="scientific">Purpureocillium lilacinum</name>
    <name type="common">Paecilomyces lilacinus</name>
    <dbReference type="NCBI Taxonomy" id="33203"/>
    <lineage>
        <taxon>Eukaryota</taxon>
        <taxon>Fungi</taxon>
        <taxon>Dikarya</taxon>
        <taxon>Ascomycota</taxon>
        <taxon>Pezizomycotina</taxon>
        <taxon>Sordariomycetes</taxon>
        <taxon>Hypocreomycetidae</taxon>
        <taxon>Hypocreales</taxon>
        <taxon>Ophiocordycipitaceae</taxon>
        <taxon>Purpureocillium</taxon>
    </lineage>
</organism>
<accession>A0ACC4DM97</accession>